<keyword evidence="8 16" id="KW-0808">Transferase</keyword>
<comment type="function">
    <text evidence="1">Catalyzes the phosphorylation of the beta-carboxyl group of aspartic acid with ATP to yield 4-phospho-L-aspartate, which is involved in the branched biosynthetic pathway leading to the biosynthesis of amino acids lysine, threonine, isoleucine and methionine.</text>
</comment>
<dbReference type="Pfam" id="PF00696">
    <property type="entry name" value="AA_kinase"/>
    <property type="match status" value="1"/>
</dbReference>
<dbReference type="InterPro" id="IPR054352">
    <property type="entry name" value="ACT_Aspartokinase"/>
</dbReference>
<dbReference type="Gene3D" id="3.30.2130.10">
    <property type="entry name" value="VC0802-like"/>
    <property type="match status" value="1"/>
</dbReference>
<dbReference type="NCBIfam" id="NF005155">
    <property type="entry name" value="PRK06635.1-4"/>
    <property type="match status" value="1"/>
</dbReference>
<dbReference type="InterPro" id="IPR045865">
    <property type="entry name" value="ACT-like_dom_sf"/>
</dbReference>
<evidence type="ECO:0000256" key="16">
    <source>
        <dbReference type="RuleBase" id="RU003448"/>
    </source>
</evidence>
<dbReference type="EMBL" id="FRBI01000030">
    <property type="protein sequence ID" value="SHN26408.1"/>
    <property type="molecule type" value="Genomic_DNA"/>
</dbReference>
<evidence type="ECO:0000313" key="21">
    <source>
        <dbReference type="EMBL" id="SHN26408.1"/>
    </source>
</evidence>
<evidence type="ECO:0000256" key="17">
    <source>
        <dbReference type="RuleBase" id="RU004249"/>
    </source>
</evidence>
<dbReference type="GO" id="GO:0019877">
    <property type="term" value="P:diaminopimelate biosynthetic process"/>
    <property type="evidence" value="ECO:0007669"/>
    <property type="project" value="UniProtKB-KW"/>
</dbReference>
<protein>
    <recommendedName>
        <fullName evidence="7 16">Aspartokinase</fullName>
        <ecNumber evidence="6 16">2.7.2.4</ecNumber>
    </recommendedName>
</protein>
<dbReference type="GO" id="GO:0009090">
    <property type="term" value="P:homoserine biosynthetic process"/>
    <property type="evidence" value="ECO:0007669"/>
    <property type="project" value="TreeGrafter"/>
</dbReference>
<dbReference type="GO" id="GO:0005524">
    <property type="term" value="F:ATP binding"/>
    <property type="evidence" value="ECO:0007669"/>
    <property type="project" value="UniProtKB-KW"/>
</dbReference>
<feature type="binding site" evidence="15">
    <location>
        <begin position="138"/>
        <end position="139"/>
    </location>
    <ligand>
        <name>ATP</name>
        <dbReference type="ChEBI" id="CHEBI:30616"/>
    </ligand>
</feature>
<dbReference type="Pfam" id="PF22468">
    <property type="entry name" value="ACT_9"/>
    <property type="match status" value="1"/>
</dbReference>
<evidence type="ECO:0000256" key="11">
    <source>
        <dbReference type="ARBA" id="ARBA00022840"/>
    </source>
</evidence>
<feature type="compositionally biased region" description="Polar residues" evidence="18">
    <location>
        <begin position="380"/>
        <end position="391"/>
    </location>
</feature>
<dbReference type="InterPro" id="IPR001048">
    <property type="entry name" value="Asp/Glu/Uridylate_kinase"/>
</dbReference>
<dbReference type="EC" id="2.7.2.4" evidence="6 16"/>
<evidence type="ECO:0000256" key="15">
    <source>
        <dbReference type="PIRSR" id="PIRSR000726-1"/>
    </source>
</evidence>
<gene>
    <name evidence="21" type="ORF">SAMN05216499_13013</name>
</gene>
<evidence type="ECO:0000256" key="2">
    <source>
        <dbReference type="ARBA" id="ARBA00004766"/>
    </source>
</evidence>
<comment type="pathway">
    <text evidence="3 17">Amino-acid biosynthesis; L-methionine biosynthesis via de novo pathway; L-homoserine from L-aspartate: step 1/3.</text>
</comment>
<evidence type="ECO:0000256" key="6">
    <source>
        <dbReference type="ARBA" id="ARBA00013059"/>
    </source>
</evidence>
<dbReference type="PIRSF" id="PIRSF000726">
    <property type="entry name" value="Asp_kin"/>
    <property type="match status" value="1"/>
</dbReference>
<reference evidence="21 22" key="1">
    <citation type="submission" date="2016-11" db="EMBL/GenBank/DDBJ databases">
        <authorList>
            <person name="Jaros S."/>
            <person name="Januszkiewicz K."/>
            <person name="Wedrychowicz H."/>
        </authorList>
    </citation>
    <scope>NUCLEOTIDE SEQUENCE [LARGE SCALE GENOMIC DNA]</scope>
    <source>
        <strain evidence="21 22">CGMCC 4.2025</strain>
    </source>
</reference>
<dbReference type="CDD" id="cd04923">
    <property type="entry name" value="ACT_AK-LysC-DapG-like_2"/>
    <property type="match status" value="1"/>
</dbReference>
<evidence type="ECO:0000256" key="4">
    <source>
        <dbReference type="ARBA" id="ARBA00005139"/>
    </source>
</evidence>
<organism evidence="21 22">
    <name type="scientific">Actinacidiphila paucisporea</name>
    <dbReference type="NCBI Taxonomy" id="310782"/>
    <lineage>
        <taxon>Bacteria</taxon>
        <taxon>Bacillati</taxon>
        <taxon>Actinomycetota</taxon>
        <taxon>Actinomycetes</taxon>
        <taxon>Kitasatosporales</taxon>
        <taxon>Streptomycetaceae</taxon>
        <taxon>Actinacidiphila</taxon>
    </lineage>
</organism>
<dbReference type="PANTHER" id="PTHR21499">
    <property type="entry name" value="ASPARTATE KINASE"/>
    <property type="match status" value="1"/>
</dbReference>
<dbReference type="CDD" id="cd04868">
    <property type="entry name" value="ACT_AK-like"/>
    <property type="match status" value="1"/>
</dbReference>
<comment type="pathway">
    <text evidence="4 17">Amino-acid biosynthesis; L-threonine biosynthesis; L-threonine from L-aspartate: step 1/5.</text>
</comment>
<dbReference type="GO" id="GO:0009088">
    <property type="term" value="P:threonine biosynthetic process"/>
    <property type="evidence" value="ECO:0007669"/>
    <property type="project" value="UniProtKB-UniPathway"/>
</dbReference>
<dbReference type="InterPro" id="IPR036393">
    <property type="entry name" value="AceGlu_kinase-like_sf"/>
</dbReference>
<evidence type="ECO:0000256" key="13">
    <source>
        <dbReference type="ARBA" id="ARBA00023154"/>
    </source>
</evidence>
<feature type="binding site" evidence="15">
    <location>
        <position position="39"/>
    </location>
    <ligand>
        <name>substrate</name>
    </ligand>
</feature>
<dbReference type="InterPro" id="IPR005260">
    <property type="entry name" value="Asp_kin_monofn"/>
</dbReference>
<dbReference type="AlphaFoldDB" id="A0A1M7Q7F5"/>
<dbReference type="GO" id="GO:0004072">
    <property type="term" value="F:aspartate kinase activity"/>
    <property type="evidence" value="ECO:0007669"/>
    <property type="project" value="UniProtKB-EC"/>
</dbReference>
<dbReference type="SUPFAM" id="SSF55021">
    <property type="entry name" value="ACT-like"/>
    <property type="match status" value="2"/>
</dbReference>
<evidence type="ECO:0000313" key="22">
    <source>
        <dbReference type="Proteomes" id="UP000184111"/>
    </source>
</evidence>
<evidence type="ECO:0000256" key="7">
    <source>
        <dbReference type="ARBA" id="ARBA00016273"/>
    </source>
</evidence>
<sequence length="391" mass="41190">MAVVVSARGGRTDDLLQLAADVGAASPSRELDQLLAVGECESAALMALTLNGLGVPAISLTGHQAGIQTTDRHGDALISRIGAGRVRAALEGGNVAVVTGFQGVDHAGDIVTLGRGGSDTSAVALAARLRAVACDIFTDVDGVFSADPRILPAARCLPWVQPGVMAEMAFAGARVLHTRCIELAAMEGVEVRVRNVASQAPGTTIVDRPDDRPLETRKAVVAVTHDTDVARVLVHCRDIRRDLAPEVFEVLAKQGTVVDLVARSGPYENEFRMGFTIRRSQADSVRTALHNVAAAFGGGVHLDENVGKVSVVGMGLLSRPEYTARLMSALAAAGIPTSWISTSQMRLSVIVPREFTVDAVETLHRAFHLDRHEPHEPMDVTSTASGRSAAI</sequence>
<dbReference type="InterPro" id="IPR001341">
    <property type="entry name" value="Asp_kinase"/>
</dbReference>
<evidence type="ECO:0000259" key="19">
    <source>
        <dbReference type="Pfam" id="PF00696"/>
    </source>
</evidence>
<evidence type="ECO:0000256" key="3">
    <source>
        <dbReference type="ARBA" id="ARBA00004986"/>
    </source>
</evidence>
<dbReference type="UniPathway" id="UPA00050">
    <property type="reaction ID" value="UER00461"/>
</dbReference>
<evidence type="ECO:0000256" key="8">
    <source>
        <dbReference type="ARBA" id="ARBA00022679"/>
    </source>
</evidence>
<comment type="catalytic activity">
    <reaction evidence="14 16">
        <text>L-aspartate + ATP = 4-phospho-L-aspartate + ADP</text>
        <dbReference type="Rhea" id="RHEA:23776"/>
        <dbReference type="ChEBI" id="CHEBI:29991"/>
        <dbReference type="ChEBI" id="CHEBI:30616"/>
        <dbReference type="ChEBI" id="CHEBI:57535"/>
        <dbReference type="ChEBI" id="CHEBI:456216"/>
        <dbReference type="EC" id="2.7.2.4"/>
    </reaction>
</comment>
<feature type="domain" description="Aspartokinase ACT" evidence="20">
    <location>
        <begin position="309"/>
        <end position="367"/>
    </location>
</feature>
<feature type="binding site" evidence="15">
    <location>
        <position position="12"/>
    </location>
    <ligand>
        <name>substrate</name>
    </ligand>
</feature>
<keyword evidence="17" id="KW-0028">Amino-acid biosynthesis</keyword>
<dbReference type="PANTHER" id="PTHR21499:SF3">
    <property type="entry name" value="ASPARTOKINASE"/>
    <property type="match status" value="1"/>
</dbReference>
<dbReference type="SUPFAM" id="SSF53633">
    <property type="entry name" value="Carbamate kinase-like"/>
    <property type="match status" value="1"/>
</dbReference>
<dbReference type="GO" id="GO:0009089">
    <property type="term" value="P:lysine biosynthetic process via diaminopimelate"/>
    <property type="evidence" value="ECO:0007669"/>
    <property type="project" value="UniProtKB-UniPathway"/>
</dbReference>
<keyword evidence="11 15" id="KW-0067">ATP-binding</keyword>
<dbReference type="Gene3D" id="3.40.1160.10">
    <property type="entry name" value="Acetylglutamate kinase-like"/>
    <property type="match status" value="1"/>
</dbReference>
<dbReference type="UniPathway" id="UPA00034">
    <property type="reaction ID" value="UER00015"/>
</dbReference>
<keyword evidence="10 16" id="KW-0418">Kinase</keyword>
<keyword evidence="12" id="KW-0220">Diaminopimelate biosynthesis</keyword>
<evidence type="ECO:0000256" key="14">
    <source>
        <dbReference type="ARBA" id="ARBA00047872"/>
    </source>
</evidence>
<evidence type="ECO:0000256" key="5">
    <source>
        <dbReference type="ARBA" id="ARBA00010122"/>
    </source>
</evidence>
<evidence type="ECO:0000256" key="10">
    <source>
        <dbReference type="ARBA" id="ARBA00022777"/>
    </source>
</evidence>
<accession>A0A1M7Q7F5</accession>
<feature type="binding site" evidence="15">
    <location>
        <position position="149"/>
    </location>
    <ligand>
        <name>ATP</name>
        <dbReference type="ChEBI" id="CHEBI:30616"/>
    </ligand>
</feature>
<proteinExistence type="inferred from homology"/>
<name>A0A1M7Q7F5_9ACTN</name>
<comment type="pathway">
    <text evidence="2 17">Amino-acid biosynthesis; L-lysine biosynthesis via DAP pathway; (S)-tetrahydrodipicolinate from L-aspartate: step 1/4.</text>
</comment>
<comment type="similarity">
    <text evidence="5 16">Belongs to the aspartokinase family.</text>
</comment>
<dbReference type="UniPathway" id="UPA00051">
    <property type="reaction ID" value="UER00462"/>
</dbReference>
<evidence type="ECO:0000256" key="9">
    <source>
        <dbReference type="ARBA" id="ARBA00022741"/>
    </source>
</evidence>
<feature type="domain" description="Aspartate/glutamate/uridylate kinase" evidence="19">
    <location>
        <begin position="2"/>
        <end position="195"/>
    </location>
</feature>
<dbReference type="Proteomes" id="UP000184111">
    <property type="component" value="Unassembled WGS sequence"/>
</dbReference>
<feature type="region of interest" description="Disordered" evidence="18">
    <location>
        <begin position="371"/>
        <end position="391"/>
    </location>
</feature>
<evidence type="ECO:0000259" key="20">
    <source>
        <dbReference type="Pfam" id="PF22468"/>
    </source>
</evidence>
<evidence type="ECO:0000256" key="12">
    <source>
        <dbReference type="ARBA" id="ARBA00022915"/>
    </source>
</evidence>
<keyword evidence="9 15" id="KW-0547">Nucleotide-binding</keyword>
<keyword evidence="22" id="KW-1185">Reference proteome</keyword>
<keyword evidence="13" id="KW-0457">Lysine biosynthesis</keyword>
<evidence type="ECO:0000256" key="18">
    <source>
        <dbReference type="SAM" id="MobiDB-lite"/>
    </source>
</evidence>
<dbReference type="GO" id="GO:0005829">
    <property type="term" value="C:cytosol"/>
    <property type="evidence" value="ECO:0007669"/>
    <property type="project" value="TreeGrafter"/>
</dbReference>
<dbReference type="NCBIfam" id="TIGR00657">
    <property type="entry name" value="asp_kinases"/>
    <property type="match status" value="1"/>
</dbReference>
<evidence type="ECO:0000256" key="1">
    <source>
        <dbReference type="ARBA" id="ARBA00002843"/>
    </source>
</evidence>
<dbReference type="STRING" id="310782.SAMN05216499_13013"/>